<reference evidence="11 12" key="1">
    <citation type="journal article" date="2024" name="Plant J.">
        <title>Genome sequences and population genomics reveal climatic adaptation and genomic divergence between two closely related sweetgum species.</title>
        <authorList>
            <person name="Xu W.Q."/>
            <person name="Ren C.Q."/>
            <person name="Zhang X.Y."/>
            <person name="Comes H.P."/>
            <person name="Liu X.H."/>
            <person name="Li Y.G."/>
            <person name="Kettle C.J."/>
            <person name="Jalonen R."/>
            <person name="Gaisberger H."/>
            <person name="Ma Y.Z."/>
            <person name="Qiu Y.X."/>
        </authorList>
    </citation>
    <scope>NUCLEOTIDE SEQUENCE [LARGE SCALE GENOMIC DNA]</scope>
    <source>
        <strain evidence="11">Hangzhou</strain>
    </source>
</reference>
<dbReference type="InterPro" id="IPR036396">
    <property type="entry name" value="Cyt_P450_sf"/>
</dbReference>
<evidence type="ECO:0000313" key="12">
    <source>
        <dbReference type="Proteomes" id="UP001415857"/>
    </source>
</evidence>
<comment type="caution">
    <text evidence="11">The sequence shown here is derived from an EMBL/GenBank/DDBJ whole genome shotgun (WGS) entry which is preliminary data.</text>
</comment>
<dbReference type="GO" id="GO:0004497">
    <property type="term" value="F:monooxygenase activity"/>
    <property type="evidence" value="ECO:0007669"/>
    <property type="project" value="UniProtKB-KW"/>
</dbReference>
<protein>
    <submittedName>
        <fullName evidence="11">Uncharacterized protein</fullName>
    </submittedName>
</protein>
<evidence type="ECO:0000313" key="11">
    <source>
        <dbReference type="EMBL" id="KAK9269911.1"/>
    </source>
</evidence>
<evidence type="ECO:0000256" key="4">
    <source>
        <dbReference type="ARBA" id="ARBA00022692"/>
    </source>
</evidence>
<keyword evidence="8" id="KW-0408">Iron</keyword>
<evidence type="ECO:0000256" key="7">
    <source>
        <dbReference type="ARBA" id="ARBA00023002"/>
    </source>
</evidence>
<evidence type="ECO:0000256" key="2">
    <source>
        <dbReference type="ARBA" id="ARBA00010617"/>
    </source>
</evidence>
<comment type="similarity">
    <text evidence="2">Belongs to the cytochrome P450 family.</text>
</comment>
<keyword evidence="3" id="KW-0349">Heme</keyword>
<evidence type="ECO:0000256" key="9">
    <source>
        <dbReference type="ARBA" id="ARBA00023033"/>
    </source>
</evidence>
<dbReference type="Proteomes" id="UP001415857">
    <property type="component" value="Unassembled WGS sequence"/>
</dbReference>
<dbReference type="PANTHER" id="PTHR47947:SF62">
    <property type="entry name" value="CYTOCHROME P450, FAMILY 81, SUBFAMILY D, POLYPEPTIDE 5"/>
    <property type="match status" value="1"/>
</dbReference>
<sequence>MTLEIFSPARLAASSGVRRKEMSLLLNQLMQGHNYSRGMRKVELKSKFFELSFNVVTMMIAGKRYYGDDVEDAEEARRVREVMKAGLELCATSNVGDYLPVLQWVDFQGLERKMKGLMKRMDEFLQGLVDGRRNLLSNAAATGISGTEKKTVIDNLLSLQHSEPEIYTDEIIKGIVLENAMNS</sequence>
<keyword evidence="7" id="KW-0560">Oxidoreductase</keyword>
<dbReference type="GO" id="GO:0020037">
    <property type="term" value="F:heme binding"/>
    <property type="evidence" value="ECO:0007669"/>
    <property type="project" value="InterPro"/>
</dbReference>
<name>A0AAP0R8G8_LIQFO</name>
<evidence type="ECO:0000256" key="8">
    <source>
        <dbReference type="ARBA" id="ARBA00023004"/>
    </source>
</evidence>
<dbReference type="PANTHER" id="PTHR47947">
    <property type="entry name" value="CYTOCHROME P450 82C3-RELATED"/>
    <property type="match status" value="1"/>
</dbReference>
<keyword evidence="5" id="KW-0479">Metal-binding</keyword>
<dbReference type="GO" id="GO:0005506">
    <property type="term" value="F:iron ion binding"/>
    <property type="evidence" value="ECO:0007669"/>
    <property type="project" value="InterPro"/>
</dbReference>
<evidence type="ECO:0000256" key="5">
    <source>
        <dbReference type="ARBA" id="ARBA00022723"/>
    </source>
</evidence>
<keyword evidence="6" id="KW-1133">Transmembrane helix</keyword>
<evidence type="ECO:0000256" key="10">
    <source>
        <dbReference type="ARBA" id="ARBA00023136"/>
    </source>
</evidence>
<organism evidence="11 12">
    <name type="scientific">Liquidambar formosana</name>
    <name type="common">Formosan gum</name>
    <dbReference type="NCBI Taxonomy" id="63359"/>
    <lineage>
        <taxon>Eukaryota</taxon>
        <taxon>Viridiplantae</taxon>
        <taxon>Streptophyta</taxon>
        <taxon>Embryophyta</taxon>
        <taxon>Tracheophyta</taxon>
        <taxon>Spermatophyta</taxon>
        <taxon>Magnoliopsida</taxon>
        <taxon>eudicotyledons</taxon>
        <taxon>Gunneridae</taxon>
        <taxon>Pentapetalae</taxon>
        <taxon>Saxifragales</taxon>
        <taxon>Altingiaceae</taxon>
        <taxon>Liquidambar</taxon>
    </lineage>
</organism>
<dbReference type="SUPFAM" id="SSF48264">
    <property type="entry name" value="Cytochrome P450"/>
    <property type="match status" value="1"/>
</dbReference>
<keyword evidence="9" id="KW-0503">Monooxygenase</keyword>
<dbReference type="AlphaFoldDB" id="A0AAP0R8G8"/>
<accession>A0AAP0R8G8</accession>
<dbReference type="GO" id="GO:0016020">
    <property type="term" value="C:membrane"/>
    <property type="evidence" value="ECO:0007669"/>
    <property type="project" value="UniProtKB-SubCell"/>
</dbReference>
<evidence type="ECO:0000256" key="6">
    <source>
        <dbReference type="ARBA" id="ARBA00022989"/>
    </source>
</evidence>
<proteinExistence type="inferred from homology"/>
<evidence type="ECO:0000256" key="1">
    <source>
        <dbReference type="ARBA" id="ARBA00004167"/>
    </source>
</evidence>
<comment type="subcellular location">
    <subcellularLocation>
        <location evidence="1">Membrane</location>
        <topology evidence="1">Single-pass membrane protein</topology>
    </subcellularLocation>
</comment>
<dbReference type="EMBL" id="JBBPBK010000014">
    <property type="protein sequence ID" value="KAK9269911.1"/>
    <property type="molecule type" value="Genomic_DNA"/>
</dbReference>
<dbReference type="InterPro" id="IPR050651">
    <property type="entry name" value="Plant_Cytochrome_P450_Monoox"/>
</dbReference>
<gene>
    <name evidence="11" type="ORF">L1049_025484</name>
</gene>
<keyword evidence="10" id="KW-0472">Membrane</keyword>
<evidence type="ECO:0000256" key="3">
    <source>
        <dbReference type="ARBA" id="ARBA00022617"/>
    </source>
</evidence>
<keyword evidence="4" id="KW-0812">Transmembrane</keyword>
<dbReference type="GO" id="GO:0016705">
    <property type="term" value="F:oxidoreductase activity, acting on paired donors, with incorporation or reduction of molecular oxygen"/>
    <property type="evidence" value="ECO:0007669"/>
    <property type="project" value="InterPro"/>
</dbReference>
<dbReference type="Gene3D" id="1.10.630.10">
    <property type="entry name" value="Cytochrome P450"/>
    <property type="match status" value="1"/>
</dbReference>
<keyword evidence="12" id="KW-1185">Reference proteome</keyword>